<sequence>MGYSWKMAIIYLFPVCLRAFIAIKCIHSDAMRWGIPLVIFMVVRNDGHGPLTRRILVSGPILTAWVRSSTEWVAQNVMARRMTAMMLVLLIARACESAGWDKSVPYSYECSLSSCLCFAVEYSRARCAWCVMLSATYVSTCARMLFKTHHVLAVATPSQSPTLALSLSVTSNARGIQRTSVSATCLSILLKEVEDNSREVQRHTFSRDRESALIDA</sequence>
<dbReference type="AlphaFoldDB" id="A0A7S0F6K6"/>
<proteinExistence type="predicted"/>
<gene>
    <name evidence="1" type="ORF">CAUS1442_LOCUS14603</name>
</gene>
<evidence type="ECO:0000313" key="1">
    <source>
        <dbReference type="EMBL" id="CAD8342468.1"/>
    </source>
</evidence>
<protein>
    <submittedName>
        <fullName evidence="1">Uncharacterized protein</fullName>
    </submittedName>
</protein>
<name>A0A7S0F6K6_9STRA</name>
<dbReference type="EMBL" id="HBEF01023606">
    <property type="protein sequence ID" value="CAD8342468.1"/>
    <property type="molecule type" value="Transcribed_RNA"/>
</dbReference>
<reference evidence="1" key="1">
    <citation type="submission" date="2021-01" db="EMBL/GenBank/DDBJ databases">
        <authorList>
            <person name="Corre E."/>
            <person name="Pelletier E."/>
            <person name="Niang G."/>
            <person name="Scheremetjew M."/>
            <person name="Finn R."/>
            <person name="Kale V."/>
            <person name="Holt S."/>
            <person name="Cochrane G."/>
            <person name="Meng A."/>
            <person name="Brown T."/>
            <person name="Cohen L."/>
        </authorList>
    </citation>
    <scope>NUCLEOTIDE SEQUENCE</scope>
    <source>
        <strain evidence="1">CCMP3328</strain>
    </source>
</reference>
<organism evidence="1">
    <name type="scientific">Craspedostauros australis</name>
    <dbReference type="NCBI Taxonomy" id="1486917"/>
    <lineage>
        <taxon>Eukaryota</taxon>
        <taxon>Sar</taxon>
        <taxon>Stramenopiles</taxon>
        <taxon>Ochrophyta</taxon>
        <taxon>Bacillariophyta</taxon>
        <taxon>Bacillariophyceae</taxon>
        <taxon>Bacillariophycidae</taxon>
        <taxon>Naviculales</taxon>
        <taxon>Naviculaceae</taxon>
        <taxon>Craspedostauros</taxon>
    </lineage>
</organism>
<accession>A0A7S0F6K6</accession>